<sequence length="235" mass="26018">MTAPHVIFDRVSFSYGDRSVIPDLSLALSERRVGLIGSNGSGKSSLLRLVHGLAQPTGGTVTTVGLNTKTDRKKIPSRVGFLFQDPDRQIIFPTVGEEIAFGFEERGLTRQEAQREARSWLSRYGRSDWLERGVHELSEGQKQLVCLISVIALQPDLILLDEPFASLDLRTRLAFAKQLAALPQPLIMASHDLNFLARFDRILWLEGGRIRADGPPEDVLTAYDAAARAQPEVIS</sequence>
<dbReference type="PROSITE" id="PS50893">
    <property type="entry name" value="ABC_TRANSPORTER_2"/>
    <property type="match status" value="1"/>
</dbReference>
<dbReference type="InterPro" id="IPR050095">
    <property type="entry name" value="ECF_ABC_transporter_ATP-bd"/>
</dbReference>
<evidence type="ECO:0000256" key="4">
    <source>
        <dbReference type="ARBA" id="ARBA00022840"/>
    </source>
</evidence>
<dbReference type="GO" id="GO:0016887">
    <property type="term" value="F:ATP hydrolysis activity"/>
    <property type="evidence" value="ECO:0007669"/>
    <property type="project" value="InterPro"/>
</dbReference>
<dbReference type="InterPro" id="IPR003439">
    <property type="entry name" value="ABC_transporter-like_ATP-bd"/>
</dbReference>
<dbReference type="InterPro" id="IPR027417">
    <property type="entry name" value="P-loop_NTPase"/>
</dbReference>
<evidence type="ECO:0000313" key="6">
    <source>
        <dbReference type="EMBL" id="MXQ14881.1"/>
    </source>
</evidence>
<protein>
    <submittedName>
        <fullName evidence="6">ATP-binding cassette domain-containing protein</fullName>
    </submittedName>
</protein>
<dbReference type="AlphaFoldDB" id="A0A7X3MX77"/>
<reference evidence="6 7" key="2">
    <citation type="submission" date="2020-01" db="EMBL/GenBank/DDBJ databases">
        <title>Microvirga sp. nov., an arsenate reduction bacterium isolated from Tibet hotspring sediments.</title>
        <authorList>
            <person name="Xian W.-D."/>
            <person name="Li W.-J."/>
        </authorList>
    </citation>
    <scope>NUCLEOTIDE SEQUENCE [LARGE SCALE GENOMIC DNA]</scope>
    <source>
        <strain evidence="6 7">KCTC 23863</strain>
    </source>
</reference>
<reference evidence="6 7" key="1">
    <citation type="submission" date="2019-12" db="EMBL/GenBank/DDBJ databases">
        <authorList>
            <person name="Yuan C.-G."/>
        </authorList>
    </citation>
    <scope>NUCLEOTIDE SEQUENCE [LARGE SCALE GENOMIC DNA]</scope>
    <source>
        <strain evidence="6 7">KCTC 23863</strain>
    </source>
</reference>
<keyword evidence="2" id="KW-0813">Transport</keyword>
<dbReference type="PANTHER" id="PTHR43553">
    <property type="entry name" value="HEAVY METAL TRANSPORTER"/>
    <property type="match status" value="1"/>
</dbReference>
<dbReference type="EMBL" id="WURB01000057">
    <property type="protein sequence ID" value="MXQ14881.1"/>
    <property type="molecule type" value="Genomic_DNA"/>
</dbReference>
<dbReference type="GO" id="GO:0043190">
    <property type="term" value="C:ATP-binding cassette (ABC) transporter complex"/>
    <property type="evidence" value="ECO:0007669"/>
    <property type="project" value="TreeGrafter"/>
</dbReference>
<organism evidence="6 7">
    <name type="scientific">Microvirga makkahensis</name>
    <dbReference type="NCBI Taxonomy" id="1128670"/>
    <lineage>
        <taxon>Bacteria</taxon>
        <taxon>Pseudomonadati</taxon>
        <taxon>Pseudomonadota</taxon>
        <taxon>Alphaproteobacteria</taxon>
        <taxon>Hyphomicrobiales</taxon>
        <taxon>Methylobacteriaceae</taxon>
        <taxon>Microvirga</taxon>
    </lineage>
</organism>
<keyword evidence="3" id="KW-0547">Nucleotide-binding</keyword>
<feature type="domain" description="ABC transporter" evidence="5">
    <location>
        <begin position="6"/>
        <end position="232"/>
    </location>
</feature>
<dbReference type="CDD" id="cd03225">
    <property type="entry name" value="ABC_cobalt_CbiO_domain1"/>
    <property type="match status" value="1"/>
</dbReference>
<dbReference type="GO" id="GO:0042626">
    <property type="term" value="F:ATPase-coupled transmembrane transporter activity"/>
    <property type="evidence" value="ECO:0007669"/>
    <property type="project" value="TreeGrafter"/>
</dbReference>
<keyword evidence="4 6" id="KW-0067">ATP-binding</keyword>
<keyword evidence="7" id="KW-1185">Reference proteome</keyword>
<name>A0A7X3MX77_9HYPH</name>
<comment type="caution">
    <text evidence="6">The sequence shown here is derived from an EMBL/GenBank/DDBJ whole genome shotgun (WGS) entry which is preliminary data.</text>
</comment>
<accession>A0A7X3MX77</accession>
<proteinExistence type="inferred from homology"/>
<evidence type="ECO:0000313" key="7">
    <source>
        <dbReference type="Proteomes" id="UP000436483"/>
    </source>
</evidence>
<dbReference type="GO" id="GO:0005524">
    <property type="term" value="F:ATP binding"/>
    <property type="evidence" value="ECO:0007669"/>
    <property type="project" value="UniProtKB-KW"/>
</dbReference>
<dbReference type="SMART" id="SM00382">
    <property type="entry name" value="AAA"/>
    <property type="match status" value="1"/>
</dbReference>
<dbReference type="InterPro" id="IPR003593">
    <property type="entry name" value="AAA+_ATPase"/>
</dbReference>
<evidence type="ECO:0000256" key="1">
    <source>
        <dbReference type="ARBA" id="ARBA00005417"/>
    </source>
</evidence>
<evidence type="ECO:0000259" key="5">
    <source>
        <dbReference type="PROSITE" id="PS50893"/>
    </source>
</evidence>
<dbReference type="InterPro" id="IPR015856">
    <property type="entry name" value="ABC_transpr_CbiO/EcfA_su"/>
</dbReference>
<evidence type="ECO:0000256" key="3">
    <source>
        <dbReference type="ARBA" id="ARBA00022741"/>
    </source>
</evidence>
<dbReference type="Proteomes" id="UP000436483">
    <property type="component" value="Unassembled WGS sequence"/>
</dbReference>
<dbReference type="RefSeq" id="WP_160888585.1">
    <property type="nucleotide sequence ID" value="NZ_WURB01000057.1"/>
</dbReference>
<dbReference type="SUPFAM" id="SSF52540">
    <property type="entry name" value="P-loop containing nucleoside triphosphate hydrolases"/>
    <property type="match status" value="1"/>
</dbReference>
<dbReference type="Pfam" id="PF00005">
    <property type="entry name" value="ABC_tran"/>
    <property type="match status" value="1"/>
</dbReference>
<comment type="similarity">
    <text evidence="1">Belongs to the ABC transporter superfamily.</text>
</comment>
<dbReference type="Gene3D" id="3.40.50.300">
    <property type="entry name" value="P-loop containing nucleotide triphosphate hydrolases"/>
    <property type="match status" value="1"/>
</dbReference>
<dbReference type="PANTHER" id="PTHR43553:SF24">
    <property type="entry name" value="ENERGY-COUPLING FACTOR TRANSPORTER ATP-BINDING PROTEIN ECFA1"/>
    <property type="match status" value="1"/>
</dbReference>
<evidence type="ECO:0000256" key="2">
    <source>
        <dbReference type="ARBA" id="ARBA00022448"/>
    </source>
</evidence>
<dbReference type="OrthoDB" id="9782163at2"/>
<gene>
    <name evidence="6" type="ORF">GR328_26260</name>
</gene>